<evidence type="ECO:0000313" key="3">
    <source>
        <dbReference type="EMBL" id="KAL1521818.1"/>
    </source>
</evidence>
<gene>
    <name evidence="3" type="ORF">AB1Y20_021469</name>
</gene>
<name>A0AB34JLA9_PRYPA</name>
<dbReference type="Proteomes" id="UP001515480">
    <property type="component" value="Unassembled WGS sequence"/>
</dbReference>
<sequence length="554" mass="60065">MALLLLAPLVGSTGWTAHKWQHDLPVAIALDLRGGGSSGTNLSPPAAAPEGLDEAPPFRPLLEAHTERLGQFMEKVEASLTRARTTCKSGFIASLFGASKPANIVQRRDRGLMIEAFSLISELYGDTCAYASQEQWPECAAASVRLQCCLQLLVDSEAYKKLKPAFVAPETTHAFKALHEACRRKPEGTVASAVYALRPSLPLVHESAIDMVHAALLQLRSQPPSEGRQADDTQPRLEEALDELRHMHHVAEELEQKRKQAEEHAAALTRRVQEAEAHAARSSAAHEQHEKSSVQASEQATKAAVDAAVARIRAEAAEQLAAAEARSQSQLAQGESVHAQLRHERDAALQEMKQHRIGAATLQQHATALATTLSELEQKYASALSTQHSLEQYCARLSQLEQQVHQRMHALAQPVPREYATVSASAHRELQLELQQLSQRMALVQQQHAATLELLRQRQAEAASATAHARAMAQKLELEACQPSASSPAQKVTSRAFSAGLLSGIAEKLLDKSRGLKEQTLGFVADFSSTIQANKAANAQAAQAPHKPESDSTA</sequence>
<keyword evidence="4" id="KW-1185">Reference proteome</keyword>
<accession>A0AB34JLA9</accession>
<feature type="chain" id="PRO_5044271521" evidence="2">
    <location>
        <begin position="18"/>
        <end position="554"/>
    </location>
</feature>
<proteinExistence type="predicted"/>
<comment type="caution">
    <text evidence="3">The sequence shown here is derived from an EMBL/GenBank/DDBJ whole genome shotgun (WGS) entry which is preliminary data.</text>
</comment>
<organism evidence="3 4">
    <name type="scientific">Prymnesium parvum</name>
    <name type="common">Toxic golden alga</name>
    <dbReference type="NCBI Taxonomy" id="97485"/>
    <lineage>
        <taxon>Eukaryota</taxon>
        <taxon>Haptista</taxon>
        <taxon>Haptophyta</taxon>
        <taxon>Prymnesiophyceae</taxon>
        <taxon>Prymnesiales</taxon>
        <taxon>Prymnesiaceae</taxon>
        <taxon>Prymnesium</taxon>
    </lineage>
</organism>
<feature type="compositionally biased region" description="Low complexity" evidence="1">
    <location>
        <begin position="535"/>
        <end position="544"/>
    </location>
</feature>
<dbReference type="EMBL" id="JBGBPQ010000007">
    <property type="protein sequence ID" value="KAL1521818.1"/>
    <property type="molecule type" value="Genomic_DNA"/>
</dbReference>
<evidence type="ECO:0000256" key="2">
    <source>
        <dbReference type="SAM" id="SignalP"/>
    </source>
</evidence>
<feature type="compositionally biased region" description="Basic and acidic residues" evidence="1">
    <location>
        <begin position="255"/>
        <end position="292"/>
    </location>
</feature>
<reference evidence="3 4" key="1">
    <citation type="journal article" date="2024" name="Science">
        <title>Giant polyketide synthase enzymes in the biosynthesis of giant marine polyether toxins.</title>
        <authorList>
            <person name="Fallon T.R."/>
            <person name="Shende V.V."/>
            <person name="Wierzbicki I.H."/>
            <person name="Pendleton A.L."/>
            <person name="Watervoot N.F."/>
            <person name="Auber R.P."/>
            <person name="Gonzalez D.J."/>
            <person name="Wisecaver J.H."/>
            <person name="Moore B.S."/>
        </authorList>
    </citation>
    <scope>NUCLEOTIDE SEQUENCE [LARGE SCALE GENOMIC DNA]</scope>
    <source>
        <strain evidence="3 4">12B1</strain>
    </source>
</reference>
<evidence type="ECO:0000313" key="4">
    <source>
        <dbReference type="Proteomes" id="UP001515480"/>
    </source>
</evidence>
<feature type="region of interest" description="Disordered" evidence="1">
    <location>
        <begin position="255"/>
        <end position="299"/>
    </location>
</feature>
<feature type="region of interest" description="Disordered" evidence="1">
    <location>
        <begin position="535"/>
        <end position="554"/>
    </location>
</feature>
<protein>
    <submittedName>
        <fullName evidence="3">Uncharacterized protein</fullName>
    </submittedName>
</protein>
<keyword evidence="2" id="KW-0732">Signal</keyword>
<evidence type="ECO:0000256" key="1">
    <source>
        <dbReference type="SAM" id="MobiDB-lite"/>
    </source>
</evidence>
<feature type="signal peptide" evidence="2">
    <location>
        <begin position="1"/>
        <end position="17"/>
    </location>
</feature>
<dbReference type="AlphaFoldDB" id="A0AB34JLA9"/>